<reference evidence="2" key="1">
    <citation type="submission" date="2023-03" db="EMBL/GenBank/DDBJ databases">
        <title>Massive genome expansion in bonnet fungi (Mycena s.s.) driven by repeated elements and novel gene families across ecological guilds.</title>
        <authorList>
            <consortium name="Lawrence Berkeley National Laboratory"/>
            <person name="Harder C.B."/>
            <person name="Miyauchi S."/>
            <person name="Viragh M."/>
            <person name="Kuo A."/>
            <person name="Thoen E."/>
            <person name="Andreopoulos B."/>
            <person name="Lu D."/>
            <person name="Skrede I."/>
            <person name="Drula E."/>
            <person name="Henrissat B."/>
            <person name="Morin E."/>
            <person name="Kohler A."/>
            <person name="Barry K."/>
            <person name="LaButti K."/>
            <person name="Morin E."/>
            <person name="Salamov A."/>
            <person name="Lipzen A."/>
            <person name="Mereny Z."/>
            <person name="Hegedus B."/>
            <person name="Baldrian P."/>
            <person name="Stursova M."/>
            <person name="Weitz H."/>
            <person name="Taylor A."/>
            <person name="Grigoriev I.V."/>
            <person name="Nagy L.G."/>
            <person name="Martin F."/>
            <person name="Kauserud H."/>
        </authorList>
    </citation>
    <scope>NUCLEOTIDE SEQUENCE</scope>
    <source>
        <strain evidence="2">CBHHK002</strain>
    </source>
</reference>
<sequence>QRRRTGAVPNPGSAPKRPRKDGVPKSAKAKKSAKSKSGPKNWGIPRSEVPDSAAGLQRAMNLHSRILIGLLSQSAVPIRLPANLKNQFEQRFSSPEDLDAQLNGILASAIPPTNSVYEQVAAFLHTARAMNSQTASDAARVGDHYIRSVYNAVANVGLHVFAPDIFGNPESLYNLAHEHVAIHSFRTIASLFAYSSIYRVDLSLIKDDHLLRRFYRSFIYGRMKDLASKEERRPGRALRVAQIADDCFMNKTVARLAAENECHSDDEELADGSAFRVHEKPGRDSAVSAFFEVLTARRETAFFNDLSVRDRAIYMNKGVALPTVEHCQTWTDIAKWKGLGKVDFMAQYGKAKLALYELPTEAELAALDDDSMDDDD</sequence>
<organism evidence="2 3">
    <name type="scientific">Mycena albidolilacea</name>
    <dbReference type="NCBI Taxonomy" id="1033008"/>
    <lineage>
        <taxon>Eukaryota</taxon>
        <taxon>Fungi</taxon>
        <taxon>Dikarya</taxon>
        <taxon>Basidiomycota</taxon>
        <taxon>Agaricomycotina</taxon>
        <taxon>Agaricomycetes</taxon>
        <taxon>Agaricomycetidae</taxon>
        <taxon>Agaricales</taxon>
        <taxon>Marasmiineae</taxon>
        <taxon>Mycenaceae</taxon>
        <taxon>Mycena</taxon>
    </lineage>
</organism>
<proteinExistence type="predicted"/>
<feature type="region of interest" description="Disordered" evidence="1">
    <location>
        <begin position="1"/>
        <end position="49"/>
    </location>
</feature>
<evidence type="ECO:0000313" key="3">
    <source>
        <dbReference type="Proteomes" id="UP001218218"/>
    </source>
</evidence>
<dbReference type="Proteomes" id="UP001218218">
    <property type="component" value="Unassembled WGS sequence"/>
</dbReference>
<protein>
    <submittedName>
        <fullName evidence="2">Uncharacterized protein</fullName>
    </submittedName>
</protein>
<feature type="non-terminal residue" evidence="2">
    <location>
        <position position="1"/>
    </location>
</feature>
<keyword evidence="3" id="KW-1185">Reference proteome</keyword>
<name>A0AAD6Z9H0_9AGAR</name>
<comment type="caution">
    <text evidence="2">The sequence shown here is derived from an EMBL/GenBank/DDBJ whole genome shotgun (WGS) entry which is preliminary data.</text>
</comment>
<evidence type="ECO:0000313" key="2">
    <source>
        <dbReference type="EMBL" id="KAJ7312800.1"/>
    </source>
</evidence>
<dbReference type="AlphaFoldDB" id="A0AAD6Z9H0"/>
<evidence type="ECO:0000256" key="1">
    <source>
        <dbReference type="SAM" id="MobiDB-lite"/>
    </source>
</evidence>
<gene>
    <name evidence="2" type="ORF">DFH08DRAFT_717317</name>
</gene>
<dbReference type="EMBL" id="JARIHO010000070">
    <property type="protein sequence ID" value="KAJ7312800.1"/>
    <property type="molecule type" value="Genomic_DNA"/>
</dbReference>
<accession>A0AAD6Z9H0</accession>